<comment type="caution">
    <text evidence="1">The sequence shown here is derived from an EMBL/GenBank/DDBJ whole genome shotgun (WGS) entry which is preliminary data.</text>
</comment>
<dbReference type="EMBL" id="CM042011">
    <property type="protein sequence ID" value="KAI3768311.1"/>
    <property type="molecule type" value="Genomic_DNA"/>
</dbReference>
<reference evidence="2" key="1">
    <citation type="journal article" date="2022" name="Mol. Ecol. Resour.">
        <title>The genomes of chicory, endive, great burdock and yacon provide insights into Asteraceae palaeo-polyploidization history and plant inulin production.</title>
        <authorList>
            <person name="Fan W."/>
            <person name="Wang S."/>
            <person name="Wang H."/>
            <person name="Wang A."/>
            <person name="Jiang F."/>
            <person name="Liu H."/>
            <person name="Zhao H."/>
            <person name="Xu D."/>
            <person name="Zhang Y."/>
        </authorList>
    </citation>
    <scope>NUCLEOTIDE SEQUENCE [LARGE SCALE GENOMIC DNA]</scope>
    <source>
        <strain evidence="2">cv. Punajuju</strain>
    </source>
</reference>
<reference evidence="1 2" key="2">
    <citation type="journal article" date="2022" name="Mol. Ecol. Resour.">
        <title>The genomes of chicory, endive, great burdock and yacon provide insights into Asteraceae paleo-polyploidization history and plant inulin production.</title>
        <authorList>
            <person name="Fan W."/>
            <person name="Wang S."/>
            <person name="Wang H."/>
            <person name="Wang A."/>
            <person name="Jiang F."/>
            <person name="Liu H."/>
            <person name="Zhao H."/>
            <person name="Xu D."/>
            <person name="Zhang Y."/>
        </authorList>
    </citation>
    <scope>NUCLEOTIDE SEQUENCE [LARGE SCALE GENOMIC DNA]</scope>
    <source>
        <strain evidence="2">cv. Punajuju</strain>
        <tissue evidence="1">Leaves</tissue>
    </source>
</reference>
<evidence type="ECO:0000313" key="1">
    <source>
        <dbReference type="EMBL" id="KAI3768311.1"/>
    </source>
</evidence>
<dbReference type="Proteomes" id="UP001055811">
    <property type="component" value="Linkage Group LG03"/>
</dbReference>
<evidence type="ECO:0000313" key="2">
    <source>
        <dbReference type="Proteomes" id="UP001055811"/>
    </source>
</evidence>
<keyword evidence="2" id="KW-1185">Reference proteome</keyword>
<name>A0ACB9FC99_CICIN</name>
<organism evidence="1 2">
    <name type="scientific">Cichorium intybus</name>
    <name type="common">Chicory</name>
    <dbReference type="NCBI Taxonomy" id="13427"/>
    <lineage>
        <taxon>Eukaryota</taxon>
        <taxon>Viridiplantae</taxon>
        <taxon>Streptophyta</taxon>
        <taxon>Embryophyta</taxon>
        <taxon>Tracheophyta</taxon>
        <taxon>Spermatophyta</taxon>
        <taxon>Magnoliopsida</taxon>
        <taxon>eudicotyledons</taxon>
        <taxon>Gunneridae</taxon>
        <taxon>Pentapetalae</taxon>
        <taxon>asterids</taxon>
        <taxon>campanulids</taxon>
        <taxon>Asterales</taxon>
        <taxon>Asteraceae</taxon>
        <taxon>Cichorioideae</taxon>
        <taxon>Cichorieae</taxon>
        <taxon>Cichoriinae</taxon>
        <taxon>Cichorium</taxon>
    </lineage>
</organism>
<sequence>MTNEEFNEFSIQQPSLKRSVSAGSGVPVSGFYLNPSSPSGSDVSDSSVPGFSPSHVYRPVPRTPSEGKTPFPPVNDPPTSLSLSLPGAEYCEASSMSHPPPLPKPAPIAISAAMQQLQVSRQPCAATEQPEKGLPPFSAEFLSVMQEMVRMEVRNYITGVELQQATNGGG</sequence>
<proteinExistence type="predicted"/>
<protein>
    <submittedName>
        <fullName evidence="1">Uncharacterized protein</fullName>
    </submittedName>
</protein>
<gene>
    <name evidence="1" type="ORF">L2E82_18883</name>
</gene>
<accession>A0ACB9FC99</accession>